<comment type="caution">
    <text evidence="2">The sequence shown here is derived from an EMBL/GenBank/DDBJ whole genome shotgun (WGS) entry which is preliminary data.</text>
</comment>
<protein>
    <submittedName>
        <fullName evidence="2">Uncharacterized protein</fullName>
    </submittedName>
</protein>
<feature type="region of interest" description="Disordered" evidence="1">
    <location>
        <begin position="17"/>
        <end position="50"/>
    </location>
</feature>
<organism evidence="2 3">
    <name type="scientific">Mycobacterium ulcerans str. Harvey</name>
    <dbReference type="NCBI Taxonomy" id="1299332"/>
    <lineage>
        <taxon>Bacteria</taxon>
        <taxon>Bacillati</taxon>
        <taxon>Actinomycetota</taxon>
        <taxon>Actinomycetes</taxon>
        <taxon>Mycobacteriales</taxon>
        <taxon>Mycobacteriaceae</taxon>
        <taxon>Mycobacterium</taxon>
        <taxon>Mycobacterium ulcerans group</taxon>
    </lineage>
</organism>
<name>A0ABN0RAS3_MYCUL</name>
<reference evidence="2 3" key="1">
    <citation type="submission" date="2014-01" db="EMBL/GenBank/DDBJ databases">
        <authorList>
            <person name="Dobos K."/>
            <person name="Lenaerts A."/>
            <person name="Ordway D."/>
            <person name="DeGroote M.A."/>
            <person name="Parker T."/>
            <person name="Sizemore C."/>
            <person name="Tallon L.J."/>
            <person name="Sadzewicz L.K."/>
            <person name="Sengamalay N."/>
            <person name="Fraser C.M."/>
            <person name="Hine E."/>
            <person name="Shefchek K.A."/>
            <person name="Das S.P."/>
            <person name="Tettelin H."/>
        </authorList>
    </citation>
    <scope>NUCLEOTIDE SEQUENCE [LARGE SCALE GENOMIC DNA]</scope>
    <source>
        <strain evidence="2 3">Harvey</strain>
    </source>
</reference>
<evidence type="ECO:0000256" key="1">
    <source>
        <dbReference type="SAM" id="MobiDB-lite"/>
    </source>
</evidence>
<proteinExistence type="predicted"/>
<evidence type="ECO:0000313" key="3">
    <source>
        <dbReference type="Proteomes" id="UP000020681"/>
    </source>
</evidence>
<sequence length="50" mass="5931">MRLRKARAKTVFRLRSRPVRHPRLQKMSGRLIKTTPAPSPRRWTPWPPAS</sequence>
<accession>A0ABN0RAS3</accession>
<dbReference type="Proteomes" id="UP000020681">
    <property type="component" value="Unassembled WGS sequence"/>
</dbReference>
<dbReference type="EMBL" id="JAOL01000023">
    <property type="protein sequence ID" value="EUA94039.1"/>
    <property type="molecule type" value="Genomic_DNA"/>
</dbReference>
<evidence type="ECO:0000313" key="2">
    <source>
        <dbReference type="EMBL" id="EUA94039.1"/>
    </source>
</evidence>
<keyword evidence="3" id="KW-1185">Reference proteome</keyword>
<gene>
    <name evidence="2" type="ORF">I551_8685</name>
</gene>